<dbReference type="SUPFAM" id="SSF55347">
    <property type="entry name" value="Glyceraldehyde-3-phosphate dehydrogenase-like, C-terminal domain"/>
    <property type="match status" value="1"/>
</dbReference>
<name>A0A645IZT3_9ZZZZ</name>
<evidence type="ECO:0000313" key="2">
    <source>
        <dbReference type="EMBL" id="MPN52713.1"/>
    </source>
</evidence>
<dbReference type="Pfam" id="PF02894">
    <property type="entry name" value="GFO_IDH_MocA_C"/>
    <property type="match status" value="1"/>
</dbReference>
<sequence length="114" mass="12957">MIRFENGAVLHLEFSWAANIKSETRYVELRGTKAGLKWDECDVEIFAEENGHPIDIHPTNCTNLNGHVYNLRNFYDVVIEGAKPCFDPQQGIDMIKILCAIYESAKTGREVVLN</sequence>
<dbReference type="InterPro" id="IPR004104">
    <property type="entry name" value="Gfo/Idh/MocA-like_OxRdtase_C"/>
</dbReference>
<feature type="domain" description="Gfo/Idh/MocA-like oxidoreductase C-terminal" evidence="1">
    <location>
        <begin position="2"/>
        <end position="111"/>
    </location>
</feature>
<proteinExistence type="predicted"/>
<gene>
    <name evidence="2" type="ORF">SDC9_200375</name>
</gene>
<reference evidence="2" key="1">
    <citation type="submission" date="2019-08" db="EMBL/GenBank/DDBJ databases">
        <authorList>
            <person name="Kucharzyk K."/>
            <person name="Murdoch R.W."/>
            <person name="Higgins S."/>
            <person name="Loffler F."/>
        </authorList>
    </citation>
    <scope>NUCLEOTIDE SEQUENCE</scope>
</reference>
<dbReference type="Gene3D" id="3.30.360.10">
    <property type="entry name" value="Dihydrodipicolinate Reductase, domain 2"/>
    <property type="match status" value="1"/>
</dbReference>
<dbReference type="AlphaFoldDB" id="A0A645IZT3"/>
<evidence type="ECO:0000259" key="1">
    <source>
        <dbReference type="Pfam" id="PF02894"/>
    </source>
</evidence>
<organism evidence="2">
    <name type="scientific">bioreactor metagenome</name>
    <dbReference type="NCBI Taxonomy" id="1076179"/>
    <lineage>
        <taxon>unclassified sequences</taxon>
        <taxon>metagenomes</taxon>
        <taxon>ecological metagenomes</taxon>
    </lineage>
</organism>
<accession>A0A645IZT3</accession>
<comment type="caution">
    <text evidence="2">The sequence shown here is derived from an EMBL/GenBank/DDBJ whole genome shotgun (WGS) entry which is preliminary data.</text>
</comment>
<protein>
    <recommendedName>
        <fullName evidence="1">Gfo/Idh/MocA-like oxidoreductase C-terminal domain-containing protein</fullName>
    </recommendedName>
</protein>
<dbReference type="EMBL" id="VSSQ01119078">
    <property type="protein sequence ID" value="MPN52713.1"/>
    <property type="molecule type" value="Genomic_DNA"/>
</dbReference>